<evidence type="ECO:0000256" key="2">
    <source>
        <dbReference type="ARBA" id="ARBA00022723"/>
    </source>
</evidence>
<protein>
    <submittedName>
        <fullName evidence="5">Aldolase</fullName>
    </submittedName>
</protein>
<evidence type="ECO:0000256" key="3">
    <source>
        <dbReference type="ARBA" id="ARBA00023239"/>
    </source>
</evidence>
<comment type="caution">
    <text evidence="5">The sequence shown here is derived from an EMBL/GenBank/DDBJ whole genome shotgun (WGS) entry which is preliminary data.</text>
</comment>
<evidence type="ECO:0000313" key="6">
    <source>
        <dbReference type="Proteomes" id="UP000644010"/>
    </source>
</evidence>
<dbReference type="Gene3D" id="3.20.20.60">
    <property type="entry name" value="Phosphoenolpyruvate-binding domains"/>
    <property type="match status" value="1"/>
</dbReference>
<proteinExistence type="inferred from homology"/>
<dbReference type="Pfam" id="PF03328">
    <property type="entry name" value="HpcH_HpaI"/>
    <property type="match status" value="1"/>
</dbReference>
<dbReference type="InterPro" id="IPR050251">
    <property type="entry name" value="HpcH-HpaI_aldolase"/>
</dbReference>
<evidence type="ECO:0000259" key="4">
    <source>
        <dbReference type="Pfam" id="PF03328"/>
    </source>
</evidence>
<reference evidence="5 6" key="1">
    <citation type="submission" date="2020-08" db="EMBL/GenBank/DDBJ databases">
        <title>Genome public.</title>
        <authorList>
            <person name="Liu C."/>
            <person name="Sun Q."/>
        </authorList>
    </citation>
    <scope>NUCLEOTIDE SEQUENCE [LARGE SCALE GENOMIC DNA]</scope>
    <source>
        <strain evidence="5 6">BX2</strain>
    </source>
</reference>
<dbReference type="InterPro" id="IPR040442">
    <property type="entry name" value="Pyrv_kinase-like_dom_sf"/>
</dbReference>
<evidence type="ECO:0000313" key="5">
    <source>
        <dbReference type="EMBL" id="MBC5642169.1"/>
    </source>
</evidence>
<comment type="similarity">
    <text evidence="1">Belongs to the HpcH/HpaI aldolase family.</text>
</comment>
<dbReference type="PANTHER" id="PTHR30502:SF0">
    <property type="entry name" value="PHOSPHOENOLPYRUVATE CARBOXYLASE FAMILY PROTEIN"/>
    <property type="match status" value="1"/>
</dbReference>
<dbReference type="EMBL" id="JACOOI010000003">
    <property type="protein sequence ID" value="MBC5642169.1"/>
    <property type="molecule type" value="Genomic_DNA"/>
</dbReference>
<gene>
    <name evidence="5" type="ORF">H8S77_04640</name>
</gene>
<accession>A0ABR7DZ49</accession>
<sequence length="255" mass="28509">MKNIIDNFKRQIYEGKPVYGPFMKSGDAAFVETTGYAGFEFAILDMEHGPVSLETMQNNVRAAQIAGMLPIIRVRDHLPESVSQALDIGAGGVQIPQITCAEEAKSAVYAAKYYPKGERGVCRFVRAANYSSMDRNEYFKRANDTILVLQLEGKEAIENLDEILSVSGYDILFVGPYDLSQSLGVPGDVTNPLVIAQIQNIVVKARERHIVVGTFLDKLDDLNLWKRLGLQYFCYSVDVGIYYEACKELRMQLNC</sequence>
<keyword evidence="6" id="KW-1185">Reference proteome</keyword>
<dbReference type="InterPro" id="IPR005000">
    <property type="entry name" value="Aldolase/citrate-lyase_domain"/>
</dbReference>
<dbReference type="SUPFAM" id="SSF51621">
    <property type="entry name" value="Phosphoenolpyruvate/pyruvate domain"/>
    <property type="match status" value="1"/>
</dbReference>
<dbReference type="RefSeq" id="WP_186958458.1">
    <property type="nucleotide sequence ID" value="NZ_JACOOI010000003.1"/>
</dbReference>
<evidence type="ECO:0000256" key="1">
    <source>
        <dbReference type="ARBA" id="ARBA00005568"/>
    </source>
</evidence>
<dbReference type="Proteomes" id="UP000644010">
    <property type="component" value="Unassembled WGS sequence"/>
</dbReference>
<feature type="domain" description="HpcH/HpaI aldolase/citrate lyase" evidence="4">
    <location>
        <begin position="22"/>
        <end position="228"/>
    </location>
</feature>
<keyword evidence="2" id="KW-0479">Metal-binding</keyword>
<name>A0ABR7DZ49_9BACT</name>
<keyword evidence="3" id="KW-0456">Lyase</keyword>
<dbReference type="PANTHER" id="PTHR30502">
    <property type="entry name" value="2-KETO-3-DEOXY-L-RHAMNONATE ALDOLASE"/>
    <property type="match status" value="1"/>
</dbReference>
<organism evidence="5 6">
    <name type="scientific">Parabacteroides segnis</name>
    <dbReference type="NCBI Taxonomy" id="2763058"/>
    <lineage>
        <taxon>Bacteria</taxon>
        <taxon>Pseudomonadati</taxon>
        <taxon>Bacteroidota</taxon>
        <taxon>Bacteroidia</taxon>
        <taxon>Bacteroidales</taxon>
        <taxon>Tannerellaceae</taxon>
        <taxon>Parabacteroides</taxon>
    </lineage>
</organism>
<dbReference type="InterPro" id="IPR015813">
    <property type="entry name" value="Pyrv/PenolPyrv_kinase-like_dom"/>
</dbReference>